<dbReference type="Proteomes" id="UP000017842">
    <property type="component" value="Unassembled WGS sequence"/>
</dbReference>
<dbReference type="InterPro" id="IPR035897">
    <property type="entry name" value="Toll_tir_struct_dom_sf"/>
</dbReference>
<evidence type="ECO:0000259" key="1">
    <source>
        <dbReference type="PROSITE" id="PS50104"/>
    </source>
</evidence>
<gene>
    <name evidence="2" type="ORF">MGMO_50c00160</name>
</gene>
<dbReference type="AlphaFoldDB" id="V5BHB9"/>
<dbReference type="InterPro" id="IPR000157">
    <property type="entry name" value="TIR_dom"/>
</dbReference>
<dbReference type="Gene3D" id="3.40.50.10140">
    <property type="entry name" value="Toll/interleukin-1 receptor homology (TIR) domain"/>
    <property type="match status" value="1"/>
</dbReference>
<dbReference type="eggNOG" id="COG4916">
    <property type="taxonomic scope" value="Bacteria"/>
</dbReference>
<dbReference type="SUPFAM" id="SSF52200">
    <property type="entry name" value="Toll/Interleukin receptor TIR domain"/>
    <property type="match status" value="1"/>
</dbReference>
<sequence>MNGLSDANWFSLEQSIEAGNVIPVVGPDALMVEIKDKNGDISTESFYRLVTLDLLKAFQLDHQPELLDHTWSLHKAVTAILTNKSGPGIEQRVRREVSRLITYYSEASRPAESLRLLAGIPTFSLFVSLTPDNLLQRAMTTSEGATEVCISAFSPRDASESVADLSILRQGERGIFQILGACTNVGSGFAMHEEDAVEYLYRLHSDSARRFGNILSELRRRDLLFIGCNFPDWLGRTMLRLVNDNRFYAKDTQEFLCPSVSDAGLSSFLTQYSPNTLGFEGQPEALILKLANRFNRAPLPQPQKLQSNNQLAPTAFVSYASENAEPARQIADILLNLGFRDVWLDKKKLIGGDDWSDRIDEAIIKSDFFIPILSQQADSRREGVFWDEWKTALERARRIKDAYLLPVCIDKEPPSKSRYRRISDGDTAVFFDKHLIHAPNGELRPEDRDALSERCRRFLEDSHG</sequence>
<dbReference type="GO" id="GO:0007165">
    <property type="term" value="P:signal transduction"/>
    <property type="evidence" value="ECO:0007669"/>
    <property type="project" value="InterPro"/>
</dbReference>
<accession>V5BHB9</accession>
<keyword evidence="3" id="KW-1185">Reference proteome</keyword>
<dbReference type="PROSITE" id="PS50104">
    <property type="entry name" value="TIR"/>
    <property type="match status" value="1"/>
</dbReference>
<evidence type="ECO:0000313" key="3">
    <source>
        <dbReference type="Proteomes" id="UP000017842"/>
    </source>
</evidence>
<name>V5BHB9_9GAMM</name>
<protein>
    <recommendedName>
        <fullName evidence="1">TIR domain-containing protein</fullName>
    </recommendedName>
</protein>
<evidence type="ECO:0000313" key="2">
    <source>
        <dbReference type="EMBL" id="ESS72700.1"/>
    </source>
</evidence>
<dbReference type="PATRIC" id="fig|1116472.3.peg.1484"/>
<dbReference type="EMBL" id="AYLO01000049">
    <property type="protein sequence ID" value="ESS72700.1"/>
    <property type="molecule type" value="Genomic_DNA"/>
</dbReference>
<comment type="caution">
    <text evidence="2">The sequence shown here is derived from an EMBL/GenBank/DDBJ whole genome shotgun (WGS) entry which is preliminary data.</text>
</comment>
<proteinExistence type="predicted"/>
<feature type="domain" description="TIR" evidence="1">
    <location>
        <begin position="311"/>
        <end position="462"/>
    </location>
</feature>
<reference evidence="2 3" key="1">
    <citation type="journal article" date="2013" name="Genome Announc.">
        <title>Draft Genome Sequence of the Methanotrophic Gammaproteobacterium Methyloglobulus morosus DSM 22980 Strain KoM1.</title>
        <authorList>
            <person name="Poehlein A."/>
            <person name="Deutzmann J.S."/>
            <person name="Daniel R."/>
            <person name="Simeonova D.D."/>
        </authorList>
    </citation>
    <scope>NUCLEOTIDE SEQUENCE [LARGE SCALE GENOMIC DNA]</scope>
    <source>
        <strain evidence="2 3">KoM1</strain>
    </source>
</reference>
<dbReference type="Pfam" id="PF13676">
    <property type="entry name" value="TIR_2"/>
    <property type="match status" value="1"/>
</dbReference>
<organism evidence="2 3">
    <name type="scientific">Methyloglobulus morosus KoM1</name>
    <dbReference type="NCBI Taxonomy" id="1116472"/>
    <lineage>
        <taxon>Bacteria</taxon>
        <taxon>Pseudomonadati</taxon>
        <taxon>Pseudomonadota</taxon>
        <taxon>Gammaproteobacteria</taxon>
        <taxon>Methylococcales</taxon>
        <taxon>Methylococcaceae</taxon>
        <taxon>Methyloglobulus</taxon>
    </lineage>
</organism>